<name>A0A2H0PTG7_9BACT</name>
<evidence type="ECO:0000313" key="2">
    <source>
        <dbReference type="EMBL" id="PIR25341.1"/>
    </source>
</evidence>
<dbReference type="Proteomes" id="UP000236846">
    <property type="component" value="Unassembled WGS sequence"/>
</dbReference>
<sequence length="106" mass="11367">MEAPSLQSQIPVITHRPPKLSVLVVLGLVAAVIAFVVGYFVFTKPNAGPASLIFDKLFPSQSGLVQLQSADLDIESIVTNSVFSQLKEYGPIPLQIPPLGKPNPFI</sequence>
<evidence type="ECO:0000313" key="3">
    <source>
        <dbReference type="Proteomes" id="UP000236846"/>
    </source>
</evidence>
<feature type="transmembrane region" description="Helical" evidence="1">
    <location>
        <begin position="20"/>
        <end position="42"/>
    </location>
</feature>
<keyword evidence="1" id="KW-1133">Transmembrane helix</keyword>
<keyword evidence="1" id="KW-0472">Membrane</keyword>
<evidence type="ECO:0000256" key="1">
    <source>
        <dbReference type="SAM" id="Phobius"/>
    </source>
</evidence>
<keyword evidence="1" id="KW-0812">Transmembrane</keyword>
<accession>A0A2H0PTG7</accession>
<organism evidence="2 3">
    <name type="scientific">Candidatus Brennerbacteria bacterium CG11_big_fil_rev_8_21_14_0_20_43_10</name>
    <dbReference type="NCBI Taxonomy" id="1974523"/>
    <lineage>
        <taxon>Bacteria</taxon>
        <taxon>Candidatus Brenneribacteriota</taxon>
    </lineage>
</organism>
<reference evidence="2 3" key="1">
    <citation type="submission" date="2017-09" db="EMBL/GenBank/DDBJ databases">
        <title>Depth-based differentiation of microbial function through sediment-hosted aquifers and enrichment of novel symbionts in the deep terrestrial subsurface.</title>
        <authorList>
            <person name="Probst A.J."/>
            <person name="Ladd B."/>
            <person name="Jarett J.K."/>
            <person name="Geller-Mcgrath D.E."/>
            <person name="Sieber C.M."/>
            <person name="Emerson J.B."/>
            <person name="Anantharaman K."/>
            <person name="Thomas B.C."/>
            <person name="Malmstrom R."/>
            <person name="Stieglmeier M."/>
            <person name="Klingl A."/>
            <person name="Woyke T."/>
            <person name="Ryan C.M."/>
            <person name="Banfield J.F."/>
        </authorList>
    </citation>
    <scope>NUCLEOTIDE SEQUENCE [LARGE SCALE GENOMIC DNA]</scope>
    <source>
        <strain evidence="2">CG11_big_fil_rev_8_21_14_0_20_43_10</strain>
    </source>
</reference>
<comment type="caution">
    <text evidence="2">The sequence shown here is derived from an EMBL/GenBank/DDBJ whole genome shotgun (WGS) entry which is preliminary data.</text>
</comment>
<dbReference type="AlphaFoldDB" id="A0A2H0PTG7"/>
<dbReference type="EMBL" id="PCXE01000060">
    <property type="protein sequence ID" value="PIR25341.1"/>
    <property type="molecule type" value="Genomic_DNA"/>
</dbReference>
<protein>
    <submittedName>
        <fullName evidence="2">Uncharacterized protein</fullName>
    </submittedName>
</protein>
<proteinExistence type="predicted"/>
<gene>
    <name evidence="2" type="ORF">COV41_03070</name>
</gene>